<accession>A0A1H2MW55</accession>
<dbReference type="InterPro" id="IPR009057">
    <property type="entry name" value="Homeodomain-like_sf"/>
</dbReference>
<dbReference type="AlphaFoldDB" id="A0A1H2MW55"/>
<evidence type="ECO:0000313" key="7">
    <source>
        <dbReference type="Proteomes" id="UP000198675"/>
    </source>
</evidence>
<evidence type="ECO:0000256" key="2">
    <source>
        <dbReference type="ARBA" id="ARBA00023125"/>
    </source>
</evidence>
<dbReference type="EMBL" id="LT629797">
    <property type="protein sequence ID" value="SDU97304.1"/>
    <property type="molecule type" value="Genomic_DNA"/>
</dbReference>
<evidence type="ECO:0000256" key="3">
    <source>
        <dbReference type="ARBA" id="ARBA00023163"/>
    </source>
</evidence>
<dbReference type="Proteomes" id="UP000198675">
    <property type="component" value="Chromosome I"/>
</dbReference>
<dbReference type="GO" id="GO:0003700">
    <property type="term" value="F:DNA-binding transcription factor activity"/>
    <property type="evidence" value="ECO:0007669"/>
    <property type="project" value="InterPro"/>
</dbReference>
<dbReference type="InterPro" id="IPR035418">
    <property type="entry name" value="AraC-bd_2"/>
</dbReference>
<proteinExistence type="predicted"/>
<dbReference type="Pfam" id="PF14525">
    <property type="entry name" value="AraC_binding_2"/>
    <property type="match status" value="1"/>
</dbReference>
<feature type="domain" description="HTH araC/xylS-type" evidence="5">
    <location>
        <begin position="202"/>
        <end position="302"/>
    </location>
</feature>
<dbReference type="PANTHER" id="PTHR46796:SF10">
    <property type="entry name" value="TRANSCRIPTIONAL ACTIVATOR FEAR"/>
    <property type="match status" value="1"/>
</dbReference>
<dbReference type="RefSeq" id="WP_092379267.1">
    <property type="nucleotide sequence ID" value="NZ_LT629797.1"/>
</dbReference>
<dbReference type="GO" id="GO:0043565">
    <property type="term" value="F:sequence-specific DNA binding"/>
    <property type="evidence" value="ECO:0007669"/>
    <property type="project" value="InterPro"/>
</dbReference>
<dbReference type="NCBIfam" id="NF007243">
    <property type="entry name" value="PRK09685.1"/>
    <property type="match status" value="1"/>
</dbReference>
<dbReference type="PRINTS" id="PR00032">
    <property type="entry name" value="HTHARAC"/>
</dbReference>
<dbReference type="InterPro" id="IPR020449">
    <property type="entry name" value="Tscrpt_reg_AraC-type_HTH"/>
</dbReference>
<dbReference type="InterPro" id="IPR050204">
    <property type="entry name" value="AraC_XylS_family_regulators"/>
</dbReference>
<sequence>MTILRAEIAGRFDGWLHDVNQVCGHFDAQCLGEGFSGSIREHQTGALRLSFVDITQARLFRSSKEIAQSDCKHFYLVSQLAGRAGMEQAGNCVEMQPGDITLIDSSVPNNFLYEDSSRQISLILPRHLLEQSRRFTEVHCAQRIPASAPMAAMANRLILESTQQGALSVSESEATLEALVSLLRPVLCASDSVPDAHERLFRKTLRFIDEHICSEELCPEAIAREVGVSMRGLYRMFAKKGLVVAQYIKNRRLDFCAETLRQAGSEQKLSALGYEWGFTDSSYFSTAFKARFGVSPSDYRKRYSGR</sequence>
<evidence type="ECO:0000313" key="6">
    <source>
        <dbReference type="EMBL" id="SDU97304.1"/>
    </source>
</evidence>
<keyword evidence="1" id="KW-0805">Transcription regulation</keyword>
<name>A0A1H2MW55_9PSED</name>
<evidence type="ECO:0000259" key="5">
    <source>
        <dbReference type="PROSITE" id="PS01124"/>
    </source>
</evidence>
<dbReference type="SUPFAM" id="SSF46689">
    <property type="entry name" value="Homeodomain-like"/>
    <property type="match status" value="1"/>
</dbReference>
<organism evidence="6 7">
    <name type="scientific">Pseudomonas sihuiensis</name>
    <dbReference type="NCBI Taxonomy" id="1274359"/>
    <lineage>
        <taxon>Bacteria</taxon>
        <taxon>Pseudomonadati</taxon>
        <taxon>Pseudomonadota</taxon>
        <taxon>Gammaproteobacteria</taxon>
        <taxon>Pseudomonadales</taxon>
        <taxon>Pseudomonadaceae</taxon>
        <taxon>Pseudomonas</taxon>
    </lineage>
</organism>
<evidence type="ECO:0000256" key="4">
    <source>
        <dbReference type="ARBA" id="ARBA00037345"/>
    </source>
</evidence>
<keyword evidence="7" id="KW-1185">Reference proteome</keyword>
<dbReference type="SMART" id="SM00342">
    <property type="entry name" value="HTH_ARAC"/>
    <property type="match status" value="1"/>
</dbReference>
<keyword evidence="3" id="KW-0804">Transcription</keyword>
<reference evidence="7" key="1">
    <citation type="submission" date="2016-10" db="EMBL/GenBank/DDBJ databases">
        <authorList>
            <person name="Varghese N."/>
            <person name="Submissions S."/>
        </authorList>
    </citation>
    <scope>NUCLEOTIDE SEQUENCE [LARGE SCALE GENOMIC DNA]</scope>
    <source>
        <strain evidence="7">KCTC 32246</strain>
    </source>
</reference>
<dbReference type="InterPro" id="IPR018060">
    <property type="entry name" value="HTH_AraC"/>
</dbReference>
<dbReference type="Gene3D" id="1.10.10.60">
    <property type="entry name" value="Homeodomain-like"/>
    <property type="match status" value="1"/>
</dbReference>
<keyword evidence="2" id="KW-0238">DNA-binding</keyword>
<protein>
    <submittedName>
        <fullName evidence="6">AraC family transcriptional regulator, positive regulator of tynA and feaB</fullName>
    </submittedName>
</protein>
<evidence type="ECO:0000256" key="1">
    <source>
        <dbReference type="ARBA" id="ARBA00023015"/>
    </source>
</evidence>
<dbReference type="PANTHER" id="PTHR46796">
    <property type="entry name" value="HTH-TYPE TRANSCRIPTIONAL ACTIVATOR RHAS-RELATED"/>
    <property type="match status" value="1"/>
</dbReference>
<comment type="function">
    <text evidence="4">Regulatory protein of the TOL plasmid xyl operons. XylS activates the xylXYZLTEGFJQKIH operon required for the degradation of toluene, m-xylene and p-xylene.</text>
</comment>
<dbReference type="Pfam" id="PF12833">
    <property type="entry name" value="HTH_18"/>
    <property type="match status" value="1"/>
</dbReference>
<dbReference type="PROSITE" id="PS01124">
    <property type="entry name" value="HTH_ARAC_FAMILY_2"/>
    <property type="match status" value="1"/>
</dbReference>
<gene>
    <name evidence="6" type="ORF">SAMN05216363_4190</name>
</gene>